<name>A0A096AJN1_9FIRM</name>
<comment type="pathway">
    <text evidence="2 5">Cofactor biosynthesis; 7,8-dihydroneopterin triphosphate biosynthesis; 7,8-dihydroneopterin triphosphate from GTP: step 1/1.</text>
</comment>
<dbReference type="EMBL" id="JRNT01000027">
    <property type="protein sequence ID" value="KGF46791.1"/>
    <property type="molecule type" value="Genomic_DNA"/>
</dbReference>
<feature type="binding site" evidence="5">
    <location>
        <position position="77"/>
    </location>
    <ligand>
        <name>Zn(2+)</name>
        <dbReference type="ChEBI" id="CHEBI:29105"/>
    </ligand>
</feature>
<dbReference type="InterPro" id="IPR001474">
    <property type="entry name" value="GTP_CycHdrlase_I"/>
</dbReference>
<evidence type="ECO:0000256" key="4">
    <source>
        <dbReference type="ARBA" id="ARBA00022801"/>
    </source>
</evidence>
<keyword evidence="4 5" id="KW-0378">Hydrolase</keyword>
<dbReference type="GO" id="GO:0006729">
    <property type="term" value="P:tetrahydrobiopterin biosynthetic process"/>
    <property type="evidence" value="ECO:0007669"/>
    <property type="project" value="TreeGrafter"/>
</dbReference>
<evidence type="ECO:0000256" key="3">
    <source>
        <dbReference type="ARBA" id="ARBA00022563"/>
    </source>
</evidence>
<dbReference type="GO" id="GO:0005525">
    <property type="term" value="F:GTP binding"/>
    <property type="evidence" value="ECO:0007669"/>
    <property type="project" value="UniProtKB-KW"/>
</dbReference>
<comment type="caution">
    <text evidence="7">The sequence shown here is derived from an EMBL/GenBank/DDBJ whole genome shotgun (WGS) entry which is preliminary data.</text>
</comment>
<dbReference type="NCBIfam" id="NF006826">
    <property type="entry name" value="PRK09347.1-3"/>
    <property type="match status" value="1"/>
</dbReference>
<dbReference type="SUPFAM" id="SSF55620">
    <property type="entry name" value="Tetrahydrobiopterin biosynthesis enzymes-like"/>
    <property type="match status" value="1"/>
</dbReference>
<keyword evidence="8" id="KW-1185">Reference proteome</keyword>
<comment type="catalytic activity">
    <reaction evidence="1 5">
        <text>GTP + H2O = 7,8-dihydroneopterin 3'-triphosphate + formate + H(+)</text>
        <dbReference type="Rhea" id="RHEA:17473"/>
        <dbReference type="ChEBI" id="CHEBI:15377"/>
        <dbReference type="ChEBI" id="CHEBI:15378"/>
        <dbReference type="ChEBI" id="CHEBI:15740"/>
        <dbReference type="ChEBI" id="CHEBI:37565"/>
        <dbReference type="ChEBI" id="CHEBI:58462"/>
        <dbReference type="EC" id="3.5.4.16"/>
    </reaction>
</comment>
<evidence type="ECO:0000256" key="1">
    <source>
        <dbReference type="ARBA" id="ARBA00001052"/>
    </source>
</evidence>
<dbReference type="GO" id="GO:0046654">
    <property type="term" value="P:tetrahydrofolate biosynthetic process"/>
    <property type="evidence" value="ECO:0007669"/>
    <property type="project" value="UniProtKB-UniRule"/>
</dbReference>
<dbReference type="InterPro" id="IPR018234">
    <property type="entry name" value="GTP_CycHdrlase_I_CS"/>
</dbReference>
<evidence type="ECO:0000313" key="8">
    <source>
        <dbReference type="Proteomes" id="UP000029628"/>
    </source>
</evidence>
<evidence type="ECO:0000256" key="2">
    <source>
        <dbReference type="ARBA" id="ARBA00005080"/>
    </source>
</evidence>
<comment type="similarity">
    <text evidence="5">Belongs to the GTP cyclohydrolase I family.</text>
</comment>
<dbReference type="InterPro" id="IPR020602">
    <property type="entry name" value="GTP_CycHdrlase_I_dom"/>
</dbReference>
<dbReference type="UniPathway" id="UPA00848">
    <property type="reaction ID" value="UER00151"/>
</dbReference>
<keyword evidence="5" id="KW-0862">Zinc</keyword>
<dbReference type="InterPro" id="IPR043134">
    <property type="entry name" value="GTP-CH-I_N"/>
</dbReference>
<dbReference type="AlphaFoldDB" id="A0A096AJN1"/>
<dbReference type="Gene3D" id="3.30.1130.10">
    <property type="match status" value="1"/>
</dbReference>
<dbReference type="GO" id="GO:0003934">
    <property type="term" value="F:GTP cyclohydrolase I activity"/>
    <property type="evidence" value="ECO:0007669"/>
    <property type="project" value="UniProtKB-UniRule"/>
</dbReference>
<dbReference type="Gene3D" id="1.10.286.10">
    <property type="match status" value="1"/>
</dbReference>
<reference evidence="7 8" key="1">
    <citation type="submission" date="2014-07" db="EMBL/GenBank/DDBJ databases">
        <authorList>
            <person name="McCorrison J."/>
            <person name="Sanka R."/>
            <person name="Torralba M."/>
            <person name="Gillis M."/>
            <person name="Haft D.H."/>
            <person name="Methe B."/>
            <person name="Sutton G."/>
            <person name="Nelson K.E."/>
        </authorList>
    </citation>
    <scope>NUCLEOTIDE SEQUENCE [LARGE SCALE GENOMIC DNA]</scope>
    <source>
        <strain evidence="7 8">DNF00314</strain>
    </source>
</reference>
<dbReference type="GO" id="GO:0008270">
    <property type="term" value="F:zinc ion binding"/>
    <property type="evidence" value="ECO:0007669"/>
    <property type="project" value="UniProtKB-UniRule"/>
</dbReference>
<feature type="binding site" evidence="5">
    <location>
        <position position="146"/>
    </location>
    <ligand>
        <name>Zn(2+)</name>
        <dbReference type="ChEBI" id="CHEBI:29105"/>
    </ligand>
</feature>
<dbReference type="Pfam" id="PF01227">
    <property type="entry name" value="GTP_cyclohydroI"/>
    <property type="match status" value="1"/>
</dbReference>
<keyword evidence="3 5" id="KW-0554">One-carbon metabolism</keyword>
<dbReference type="InterPro" id="IPR043133">
    <property type="entry name" value="GTP-CH-I_C/QueF"/>
</dbReference>
<dbReference type="EC" id="3.5.4.16" evidence="5"/>
<dbReference type="PANTHER" id="PTHR11109:SF7">
    <property type="entry name" value="GTP CYCLOHYDROLASE 1"/>
    <property type="match status" value="1"/>
</dbReference>
<sequence length="189" mass="20812">MNEQAKENMALFLESFGIDLKQQGMEKTPTRVAMLYSQLFEGVGKSTRHAWGEVFPTEYEGLVSVMNIPFYSMCEHHLMPFYGMVDIIYQPTDGKVAGLSKFGDVINILARRPQLQERLTNQIADAIENELGAAGVLVRVTGTHLCMLIRGDMQQGTQTVTLEGRGVLGVDGAPREEAFAIMGGTTSHV</sequence>
<keyword evidence="5" id="KW-0547">Nucleotide-binding</keyword>
<gene>
    <name evidence="5" type="primary">folE</name>
    <name evidence="7" type="ORF">HMPREF0872_07055</name>
</gene>
<dbReference type="HAMAP" id="MF_00223">
    <property type="entry name" value="FolE"/>
    <property type="match status" value="1"/>
</dbReference>
<dbReference type="RefSeq" id="WP_038152961.1">
    <property type="nucleotide sequence ID" value="NZ_JRNT01000027.1"/>
</dbReference>
<organism evidence="7 8">
    <name type="scientific">Veillonella montpellierensis DNF00314</name>
    <dbReference type="NCBI Taxonomy" id="1401067"/>
    <lineage>
        <taxon>Bacteria</taxon>
        <taxon>Bacillati</taxon>
        <taxon>Bacillota</taxon>
        <taxon>Negativicutes</taxon>
        <taxon>Veillonellales</taxon>
        <taxon>Veillonellaceae</taxon>
        <taxon>Veillonella</taxon>
    </lineage>
</organism>
<accession>A0A096AJN1</accession>
<evidence type="ECO:0000259" key="6">
    <source>
        <dbReference type="Pfam" id="PF01227"/>
    </source>
</evidence>
<proteinExistence type="inferred from homology"/>
<dbReference type="Proteomes" id="UP000029628">
    <property type="component" value="Unassembled WGS sequence"/>
</dbReference>
<dbReference type="PANTHER" id="PTHR11109">
    <property type="entry name" value="GTP CYCLOHYDROLASE I"/>
    <property type="match status" value="1"/>
</dbReference>
<dbReference type="GO" id="GO:0005737">
    <property type="term" value="C:cytoplasm"/>
    <property type="evidence" value="ECO:0007669"/>
    <property type="project" value="TreeGrafter"/>
</dbReference>
<dbReference type="PROSITE" id="PS00860">
    <property type="entry name" value="GTP_CYCLOHYDROL_1_2"/>
    <property type="match status" value="1"/>
</dbReference>
<dbReference type="FunFam" id="3.30.1130.10:FF:000001">
    <property type="entry name" value="GTP cyclohydrolase 1"/>
    <property type="match status" value="1"/>
</dbReference>
<keyword evidence="5" id="KW-0479">Metal-binding</keyword>
<feature type="domain" description="GTP cyclohydrolase I" evidence="6">
    <location>
        <begin position="6"/>
        <end position="181"/>
    </location>
</feature>
<dbReference type="eggNOG" id="COG0302">
    <property type="taxonomic scope" value="Bacteria"/>
</dbReference>
<evidence type="ECO:0000256" key="5">
    <source>
        <dbReference type="HAMAP-Rule" id="MF_00223"/>
    </source>
</evidence>
<feature type="binding site" evidence="5">
    <location>
        <position position="74"/>
    </location>
    <ligand>
        <name>Zn(2+)</name>
        <dbReference type="ChEBI" id="CHEBI:29105"/>
    </ligand>
</feature>
<protein>
    <recommendedName>
        <fullName evidence="5">GTP cyclohydrolase 1</fullName>
        <ecNumber evidence="5">3.5.4.16</ecNumber>
    </recommendedName>
    <alternativeName>
        <fullName evidence="5">GTP cyclohydrolase I</fullName>
        <shortName evidence="5">GTP-CH-I</shortName>
    </alternativeName>
</protein>
<dbReference type="GO" id="GO:0006730">
    <property type="term" value="P:one-carbon metabolic process"/>
    <property type="evidence" value="ECO:0007669"/>
    <property type="project" value="UniProtKB-UniRule"/>
</dbReference>
<evidence type="ECO:0000313" key="7">
    <source>
        <dbReference type="EMBL" id="KGF46791.1"/>
    </source>
</evidence>
<comment type="subunit">
    <text evidence="5">Homopolymer.</text>
</comment>
<keyword evidence="5" id="KW-0342">GTP-binding</keyword>